<keyword evidence="2" id="KW-1134">Transmembrane beta strand</keyword>
<proteinExistence type="predicted"/>
<protein>
    <submittedName>
        <fullName evidence="6">Autotransporter secretion outer membrane protein TamA</fullName>
    </submittedName>
</protein>
<keyword evidence="7" id="KW-1185">Reference proteome</keyword>
<feature type="domain" description="POTRA" evidence="5">
    <location>
        <begin position="203"/>
        <end position="254"/>
    </location>
</feature>
<dbReference type="STRING" id="641238.SAMN04490244_105118"/>
<evidence type="ECO:0000256" key="1">
    <source>
        <dbReference type="ARBA" id="ARBA00004370"/>
    </source>
</evidence>
<dbReference type="InterPro" id="IPR000184">
    <property type="entry name" value="Bac_surfAg_D15"/>
</dbReference>
<dbReference type="GO" id="GO:0019867">
    <property type="term" value="C:outer membrane"/>
    <property type="evidence" value="ECO:0007669"/>
    <property type="project" value="InterPro"/>
</dbReference>
<accession>A0A1H9U9U8</accession>
<evidence type="ECO:0000313" key="7">
    <source>
        <dbReference type="Proteomes" id="UP000198885"/>
    </source>
</evidence>
<dbReference type="InterPro" id="IPR010827">
    <property type="entry name" value="BamA/TamA_POTRA"/>
</dbReference>
<evidence type="ECO:0000259" key="5">
    <source>
        <dbReference type="Pfam" id="PF07244"/>
    </source>
</evidence>
<dbReference type="Gene3D" id="3.10.20.310">
    <property type="entry name" value="membrane protein fhac"/>
    <property type="match status" value="1"/>
</dbReference>
<comment type="subcellular location">
    <subcellularLocation>
        <location evidence="1">Membrane</location>
    </subcellularLocation>
</comment>
<dbReference type="Gene3D" id="2.40.160.50">
    <property type="entry name" value="membrane protein fhac: a member of the omp85/tpsb transporter family"/>
    <property type="match status" value="1"/>
</dbReference>
<feature type="domain" description="Bacterial surface antigen (D15)" evidence="4">
    <location>
        <begin position="303"/>
        <end position="600"/>
    </location>
</feature>
<dbReference type="PANTHER" id="PTHR12815:SF42">
    <property type="entry name" value="BACTERIAL SURFACE ANTIGEN (D15) DOMAIN-CONTAINING PROTEIN"/>
    <property type="match status" value="1"/>
</dbReference>
<evidence type="ECO:0000313" key="6">
    <source>
        <dbReference type="EMBL" id="SES05937.1"/>
    </source>
</evidence>
<evidence type="ECO:0000259" key="4">
    <source>
        <dbReference type="Pfam" id="PF01103"/>
    </source>
</evidence>
<dbReference type="EMBL" id="FOGU01000005">
    <property type="protein sequence ID" value="SES05937.1"/>
    <property type="molecule type" value="Genomic_DNA"/>
</dbReference>
<dbReference type="Proteomes" id="UP000198885">
    <property type="component" value="Unassembled WGS sequence"/>
</dbReference>
<keyword evidence="2" id="KW-0812">Transmembrane</keyword>
<reference evidence="6 7" key="1">
    <citation type="submission" date="2016-10" db="EMBL/GenBank/DDBJ databases">
        <authorList>
            <person name="de Groot N.N."/>
        </authorList>
    </citation>
    <scope>NUCLEOTIDE SEQUENCE [LARGE SCALE GENOMIC DNA]</scope>
    <source>
        <strain evidence="6 7">DSM 23042</strain>
    </source>
</reference>
<organism evidence="6 7">
    <name type="scientific">Tranquillimonas rosea</name>
    <dbReference type="NCBI Taxonomy" id="641238"/>
    <lineage>
        <taxon>Bacteria</taxon>
        <taxon>Pseudomonadati</taxon>
        <taxon>Pseudomonadota</taxon>
        <taxon>Alphaproteobacteria</taxon>
        <taxon>Rhodobacterales</taxon>
        <taxon>Roseobacteraceae</taxon>
        <taxon>Tranquillimonas</taxon>
    </lineage>
</organism>
<dbReference type="AlphaFoldDB" id="A0A1H9U9U8"/>
<dbReference type="PANTHER" id="PTHR12815">
    <property type="entry name" value="SORTING AND ASSEMBLY MACHINERY SAMM50 PROTEIN FAMILY MEMBER"/>
    <property type="match status" value="1"/>
</dbReference>
<evidence type="ECO:0000256" key="3">
    <source>
        <dbReference type="ARBA" id="ARBA00023136"/>
    </source>
</evidence>
<name>A0A1H9U9U8_9RHOB</name>
<dbReference type="Pfam" id="PF01103">
    <property type="entry name" value="Omp85"/>
    <property type="match status" value="1"/>
</dbReference>
<evidence type="ECO:0000256" key="2">
    <source>
        <dbReference type="ARBA" id="ARBA00022452"/>
    </source>
</evidence>
<dbReference type="InterPro" id="IPR039910">
    <property type="entry name" value="D15-like"/>
</dbReference>
<gene>
    <name evidence="6" type="ORF">SAMN04490244_105118</name>
</gene>
<sequence length="600" mass="63898">MKVFISRGRWAAVWVTSAAVLAGSAVGQELDFVVEGDDEDLESDLRNASLLVENDGEDVTDPQELLASARADYGRIVGALYSEGRFGGVVNILVDGREAAEIPPLSAPSSISRISVRVEPGPTYLFDRAEVDPLAPETELPEGFAVGEPARTPVIRDAAESGVTGWRDQGRALAEVGDQEITAKHAEDRLSARIILEPGPVVRFGDLVPRGNDRVRTERILEIAGLPVGEVYSPDEVENAAENLRRTGAFRAVSLADADALNPDGSLDILATIDEEKPRRFGFGAEISSIDGLTLSSFWLHRNLFGGAERLRVEGEVGSLGGGTGGVDYSFGARFERPATFGPDTDLYLETSIERLQEPDFDSDTGSIGGGIVRRIGDDLVTEAGVAYRFSRVTDDLGSRNFHLLTAPLSATYDKRDTALNTKSGYYIDVTATPFIGLQESDNGGRLTFDTRGYYGFGSEDRFVLAGRLQGGSILGADILGVPNDWRFYSGGGGTVRGQAYQSLGVLVDGVETGGRSYISASAEVRTEVTDSIGVVGFYDWGTVSRDAFPGSDADSHAGAGLGLRYLTPIGPIRLDVATPVSGPDSGSDVQFYVGIGQAF</sequence>
<keyword evidence="3" id="KW-0472">Membrane</keyword>
<dbReference type="Pfam" id="PF07244">
    <property type="entry name" value="POTRA"/>
    <property type="match status" value="1"/>
</dbReference>